<evidence type="ECO:0000256" key="9">
    <source>
        <dbReference type="ARBA" id="ARBA00023204"/>
    </source>
</evidence>
<dbReference type="Proteomes" id="UP000035088">
    <property type="component" value="Unassembled WGS sequence"/>
</dbReference>
<dbReference type="SUPFAM" id="SSF81624">
    <property type="entry name" value="N-terminal domain of MutM-like DNA repair proteins"/>
    <property type="match status" value="1"/>
</dbReference>
<evidence type="ECO:0000256" key="2">
    <source>
        <dbReference type="ARBA" id="ARBA00012720"/>
    </source>
</evidence>
<accession>G7GZE3</accession>
<keyword evidence="11" id="KW-0511">Multifunctional enzyme</keyword>
<evidence type="ECO:0000259" key="16">
    <source>
        <dbReference type="PROSITE" id="PS51068"/>
    </source>
</evidence>
<dbReference type="PROSITE" id="PS01242">
    <property type="entry name" value="ZF_FPG_1"/>
    <property type="match status" value="1"/>
</dbReference>
<keyword evidence="8" id="KW-0238">DNA-binding</keyword>
<comment type="catalytic activity">
    <reaction evidence="13">
        <text>2'-deoxyribonucleotide-(2'-deoxyribose 5'-phosphate)-2'-deoxyribonucleotide-DNA = a 3'-end 2'-deoxyribonucleotide-(2,3-dehydro-2,3-deoxyribose 5'-phosphate)-DNA + a 5'-end 5'-phospho-2'-deoxyribonucleoside-DNA + H(+)</text>
        <dbReference type="Rhea" id="RHEA:66592"/>
        <dbReference type="Rhea" id="RHEA-COMP:13180"/>
        <dbReference type="Rhea" id="RHEA-COMP:16897"/>
        <dbReference type="Rhea" id="RHEA-COMP:17067"/>
        <dbReference type="ChEBI" id="CHEBI:15378"/>
        <dbReference type="ChEBI" id="CHEBI:136412"/>
        <dbReference type="ChEBI" id="CHEBI:157695"/>
        <dbReference type="ChEBI" id="CHEBI:167181"/>
        <dbReference type="EC" id="4.2.99.18"/>
    </reaction>
</comment>
<dbReference type="SUPFAM" id="SSF57716">
    <property type="entry name" value="Glucocorticoid receptor-like (DNA-binding domain)"/>
    <property type="match status" value="1"/>
</dbReference>
<dbReference type="STRING" id="1073574.GOARA_025_00140"/>
<evidence type="ECO:0000259" key="15">
    <source>
        <dbReference type="PROSITE" id="PS51066"/>
    </source>
</evidence>
<dbReference type="PROSITE" id="PS51068">
    <property type="entry name" value="FPG_CAT"/>
    <property type="match status" value="1"/>
</dbReference>
<dbReference type="GO" id="GO:0006284">
    <property type="term" value="P:base-excision repair"/>
    <property type="evidence" value="ECO:0007669"/>
    <property type="project" value="InterPro"/>
</dbReference>
<dbReference type="SUPFAM" id="SSF46946">
    <property type="entry name" value="S13-like H2TH domain"/>
    <property type="match status" value="1"/>
</dbReference>
<comment type="caution">
    <text evidence="17">The sequence shown here is derived from an EMBL/GenBank/DDBJ whole genome shotgun (WGS) entry which is preliminary data.</text>
</comment>
<protein>
    <recommendedName>
        <fullName evidence="2">DNA-(apurinic or apyrimidinic site) lyase</fullName>
        <ecNumber evidence="2">4.2.99.18</ecNumber>
    </recommendedName>
</protein>
<evidence type="ECO:0000256" key="5">
    <source>
        <dbReference type="ARBA" id="ARBA00022771"/>
    </source>
</evidence>
<dbReference type="GO" id="GO:0003684">
    <property type="term" value="F:damaged DNA binding"/>
    <property type="evidence" value="ECO:0007669"/>
    <property type="project" value="InterPro"/>
</dbReference>
<keyword evidence="7" id="KW-0862">Zinc</keyword>
<dbReference type="Pfam" id="PF06831">
    <property type="entry name" value="H2TH"/>
    <property type="match status" value="1"/>
</dbReference>
<proteinExistence type="inferred from homology"/>
<feature type="domain" description="FPG-type" evidence="15">
    <location>
        <begin position="224"/>
        <end position="260"/>
    </location>
</feature>
<dbReference type="GO" id="GO:0008270">
    <property type="term" value="F:zinc ion binding"/>
    <property type="evidence" value="ECO:0007669"/>
    <property type="project" value="UniProtKB-KW"/>
</dbReference>
<feature type="domain" description="Formamidopyrimidine-DNA glycosylase catalytic" evidence="16">
    <location>
        <begin position="2"/>
        <end position="92"/>
    </location>
</feature>
<dbReference type="OrthoDB" id="9800855at2"/>
<evidence type="ECO:0000313" key="17">
    <source>
        <dbReference type="EMBL" id="GAB08968.1"/>
    </source>
</evidence>
<evidence type="ECO:0000256" key="8">
    <source>
        <dbReference type="ARBA" id="ARBA00023125"/>
    </source>
</evidence>
<evidence type="ECO:0000256" key="4">
    <source>
        <dbReference type="ARBA" id="ARBA00022763"/>
    </source>
</evidence>
<evidence type="ECO:0000256" key="12">
    <source>
        <dbReference type="ARBA" id="ARBA00023295"/>
    </source>
</evidence>
<dbReference type="Pfam" id="PF01149">
    <property type="entry name" value="Fapy_DNA_glyco"/>
    <property type="match status" value="1"/>
</dbReference>
<dbReference type="InterPro" id="IPR044090">
    <property type="entry name" value="Nei2_N"/>
</dbReference>
<evidence type="ECO:0000256" key="11">
    <source>
        <dbReference type="ARBA" id="ARBA00023268"/>
    </source>
</evidence>
<dbReference type="SMART" id="SM01232">
    <property type="entry name" value="H2TH"/>
    <property type="match status" value="1"/>
</dbReference>
<sequence length="273" mass="30010">MPEGDTIYALAARLRPLLRGKTLTRSDFRVPRLATVDLSGWRVDDVRSIGKHLVADVSDDDRRAAVRSHLGMDGSWRTFTAGQRWNKPGHTARVILAVDGLEAVGFSLRELHLDADPDRATAHLGPDLLGPGWDPGLALANIAAAVERTPRLTVSEALLDQRLMAGIGNVYRNEICFLLGAHPASSMAGVDAEKTVALARDLLWENRLRVNRNTTGLRGRANHCVYGRGNRPCRRCGTPIRRIDGSGRDRVTYWCPACQPVTDSRSDPAPRRT</sequence>
<dbReference type="AlphaFoldDB" id="G7GZE3"/>
<keyword evidence="5 14" id="KW-0863">Zinc-finger</keyword>
<evidence type="ECO:0000256" key="1">
    <source>
        <dbReference type="ARBA" id="ARBA00009409"/>
    </source>
</evidence>
<dbReference type="PROSITE" id="PS51066">
    <property type="entry name" value="ZF_FPG_2"/>
    <property type="match status" value="1"/>
</dbReference>
<evidence type="ECO:0000256" key="14">
    <source>
        <dbReference type="PROSITE-ProRule" id="PRU00391"/>
    </source>
</evidence>
<dbReference type="InterPro" id="IPR035937">
    <property type="entry name" value="FPG_N"/>
</dbReference>
<dbReference type="EC" id="4.2.99.18" evidence="2"/>
<comment type="similarity">
    <text evidence="1">Belongs to the FPG family.</text>
</comment>
<evidence type="ECO:0000256" key="10">
    <source>
        <dbReference type="ARBA" id="ARBA00023239"/>
    </source>
</evidence>
<dbReference type="InterPro" id="IPR010979">
    <property type="entry name" value="Ribosomal_uS13-like_H2TH"/>
</dbReference>
<evidence type="ECO:0000256" key="13">
    <source>
        <dbReference type="ARBA" id="ARBA00044632"/>
    </source>
</evidence>
<keyword evidence="6" id="KW-0378">Hydrolase</keyword>
<dbReference type="EMBL" id="BAEE01000025">
    <property type="protein sequence ID" value="GAB08968.1"/>
    <property type="molecule type" value="Genomic_DNA"/>
</dbReference>
<dbReference type="InterPro" id="IPR015887">
    <property type="entry name" value="DNA_glyclase_Znf_dom_DNA_BS"/>
</dbReference>
<organism evidence="17 18">
    <name type="scientific">Gordonia araii NBRC 100433</name>
    <dbReference type="NCBI Taxonomy" id="1073574"/>
    <lineage>
        <taxon>Bacteria</taxon>
        <taxon>Bacillati</taxon>
        <taxon>Actinomycetota</taxon>
        <taxon>Actinomycetes</taxon>
        <taxon>Mycobacteriales</taxon>
        <taxon>Gordoniaceae</taxon>
        <taxon>Gordonia</taxon>
    </lineage>
</organism>
<keyword evidence="4" id="KW-0227">DNA damage</keyword>
<dbReference type="Gene3D" id="1.10.8.50">
    <property type="match status" value="1"/>
</dbReference>
<keyword evidence="9" id="KW-0234">DNA repair</keyword>
<dbReference type="InterPro" id="IPR000214">
    <property type="entry name" value="Znf_DNA_glyclase/AP_lyase"/>
</dbReference>
<dbReference type="PANTHER" id="PTHR42697">
    <property type="entry name" value="ENDONUCLEASE 8"/>
    <property type="match status" value="1"/>
</dbReference>
<name>G7GZE3_9ACTN</name>
<keyword evidence="10" id="KW-0456">Lyase</keyword>
<evidence type="ECO:0000313" key="18">
    <source>
        <dbReference type="Proteomes" id="UP000035088"/>
    </source>
</evidence>
<evidence type="ECO:0000256" key="7">
    <source>
        <dbReference type="ARBA" id="ARBA00022833"/>
    </source>
</evidence>
<dbReference type="InterPro" id="IPR012319">
    <property type="entry name" value="FPG_cat"/>
</dbReference>
<dbReference type="InterPro" id="IPR015886">
    <property type="entry name" value="H2TH_FPG"/>
</dbReference>
<keyword evidence="18" id="KW-1185">Reference proteome</keyword>
<evidence type="ECO:0000256" key="3">
    <source>
        <dbReference type="ARBA" id="ARBA00022723"/>
    </source>
</evidence>
<dbReference type="RefSeq" id="WP_007321045.1">
    <property type="nucleotide sequence ID" value="NZ_BAEE01000025.1"/>
</dbReference>
<reference evidence="17 18" key="1">
    <citation type="submission" date="2011-11" db="EMBL/GenBank/DDBJ databases">
        <title>Whole genome shotgun sequence of Gordonia araii NBRC 100433.</title>
        <authorList>
            <person name="Yoshida Y."/>
            <person name="Hosoyama A."/>
            <person name="Tsuchikane K."/>
            <person name="Katsumata H."/>
            <person name="Yamazaki S."/>
            <person name="Fujita N."/>
        </authorList>
    </citation>
    <scope>NUCLEOTIDE SEQUENCE [LARGE SCALE GENOMIC DNA]</scope>
    <source>
        <strain evidence="17 18">NBRC 100433</strain>
    </source>
</reference>
<dbReference type="CDD" id="cd08971">
    <property type="entry name" value="AcNei2_N"/>
    <property type="match status" value="1"/>
</dbReference>
<evidence type="ECO:0000256" key="6">
    <source>
        <dbReference type="ARBA" id="ARBA00022801"/>
    </source>
</evidence>
<dbReference type="GO" id="GO:0000703">
    <property type="term" value="F:oxidized pyrimidine nucleobase lesion DNA N-glycosylase activity"/>
    <property type="evidence" value="ECO:0007669"/>
    <property type="project" value="TreeGrafter"/>
</dbReference>
<dbReference type="Gene3D" id="3.20.190.10">
    <property type="entry name" value="MutM-like, N-terminal"/>
    <property type="match status" value="1"/>
</dbReference>
<dbReference type="SMART" id="SM00898">
    <property type="entry name" value="Fapy_DNA_glyco"/>
    <property type="match status" value="1"/>
</dbReference>
<gene>
    <name evidence="17" type="ORF">GOARA_025_00140</name>
</gene>
<dbReference type="GO" id="GO:0140078">
    <property type="term" value="F:class I DNA-(apurinic or apyrimidinic site) endonuclease activity"/>
    <property type="evidence" value="ECO:0007669"/>
    <property type="project" value="UniProtKB-EC"/>
</dbReference>
<keyword evidence="12" id="KW-0326">Glycosidase</keyword>
<dbReference type="PANTHER" id="PTHR42697:SF1">
    <property type="entry name" value="ENDONUCLEASE 8"/>
    <property type="match status" value="1"/>
</dbReference>
<keyword evidence="3" id="KW-0479">Metal-binding</keyword>